<evidence type="ECO:0000256" key="1">
    <source>
        <dbReference type="SAM" id="MobiDB-lite"/>
    </source>
</evidence>
<dbReference type="AlphaFoldDB" id="A0A1R3VFL8"/>
<dbReference type="InterPro" id="IPR015943">
    <property type="entry name" value="WD40/YVTN_repeat-like_dom_sf"/>
</dbReference>
<dbReference type="EMBL" id="FTPD01000045">
    <property type="protein sequence ID" value="SIT58625.1"/>
    <property type="molecule type" value="Genomic_DNA"/>
</dbReference>
<keyword evidence="3" id="KW-1185">Reference proteome</keyword>
<protein>
    <recommendedName>
        <fullName evidence="4">Collagen triple helix repeat protein</fullName>
    </recommendedName>
</protein>
<gene>
    <name evidence="2" type="ORF">BQ8794_50727</name>
</gene>
<organism evidence="2 3">
    <name type="scientific">Mesorhizobium prunaredense</name>
    <dbReference type="NCBI Taxonomy" id="1631249"/>
    <lineage>
        <taxon>Bacteria</taxon>
        <taxon>Pseudomonadati</taxon>
        <taxon>Pseudomonadota</taxon>
        <taxon>Alphaproteobacteria</taxon>
        <taxon>Hyphomicrobiales</taxon>
        <taxon>Phyllobacteriaceae</taxon>
        <taxon>Mesorhizobium</taxon>
    </lineage>
</organism>
<dbReference type="InterPro" id="IPR011048">
    <property type="entry name" value="Haem_d1_sf"/>
</dbReference>
<reference evidence="3" key="1">
    <citation type="submission" date="2017-01" db="EMBL/GenBank/DDBJ databases">
        <authorList>
            <person name="Brunel B."/>
        </authorList>
    </citation>
    <scope>NUCLEOTIDE SEQUENCE [LARGE SCALE GENOMIC DNA]</scope>
</reference>
<feature type="region of interest" description="Disordered" evidence="1">
    <location>
        <begin position="597"/>
        <end position="653"/>
    </location>
</feature>
<dbReference type="Gene3D" id="2.130.10.10">
    <property type="entry name" value="YVTN repeat-like/Quinoprotein amine dehydrogenase"/>
    <property type="match status" value="2"/>
</dbReference>
<evidence type="ECO:0000313" key="3">
    <source>
        <dbReference type="Proteomes" id="UP000188388"/>
    </source>
</evidence>
<dbReference type="STRING" id="1631249.BQ8794_50727"/>
<proteinExistence type="predicted"/>
<dbReference type="Proteomes" id="UP000188388">
    <property type="component" value="Unassembled WGS sequence"/>
</dbReference>
<accession>A0A1R3VFL8</accession>
<sequence>MKHVCVTDRDGCPECEIPQMARNTLFDGKIMSAQDFVDEQAYFMGKDRRHNQLLHGWGTVCGLKVLEHPNPDCRPQYVIVTAGAAIDCCGREILVRHNAMFDFRAAFLEAWTHKNGKNVPPDDKPHRLELAIRYAECPTDPVPAVFEGCGSGEAACLPSKILEGFSFAALLDRPPQDLPVEVRQLDWECTNNIDHAKRLALHEGSKRLYVLTGESPAMLVALDTENKSIQASVSFVDHAGVDVAVSADGAHLFCVLHPDAGGDAVLRVLDTANLAAVPPPDIKITDAAAGEVRLLALADGRLLAANPENDEVLVWKADIVTAAPSAPASIAVADKPVALAIGPLGNFVYVAAGDAAKIIAVKLADMTTVALDVGTGGTARLSAIAVSQRDNSDLLAVADRAASTVHLFKALPEAAAAADRVVPVGAAMAGLVAKPVALAFSLGGKWLYLLSEAADGKGAAQIISVDRRAANQSPWISAAEPAGLSPQQVVADASGRHLYLAFDGSPAAADPRIPGGVAIFEICGDSCGDILLKSLEGCPACEDGDEIVLATIVDYRFNDPLTTARIDNVTGRRLLPSTSVLTEAIRCLLDCECGGGGGTEGPQGPKGDKGDPGEDGQDGADGAPGRDGADGLPGRDGQDGRDGKDGEGLRDDYPRIVGINWPHGGYIAEDGNILDRQGIVIAFDPERPILAETLNLQTVQLLFQHMPEGHEVGRRRIFTRCYCQVVGRASGLKIEARCGEEFDVPEEDIPLVPGNIVTGVRFRACDADGEFIGGPIPLPQGRYRVVLEGNFILGEKMIEVADPGNPGEKRKVHPALDANHFGFGLTDPDPERRRCPTGDRVEGGRFLSWFTINRDGRPPEEDQ</sequence>
<dbReference type="SUPFAM" id="SSF51004">
    <property type="entry name" value="C-terminal (heme d1) domain of cytochrome cd1-nitrite reductase"/>
    <property type="match status" value="1"/>
</dbReference>
<name>A0A1R3VFL8_9HYPH</name>
<dbReference type="RefSeq" id="WP_174654531.1">
    <property type="nucleotide sequence ID" value="NZ_FTPD01000045.1"/>
</dbReference>
<evidence type="ECO:0000313" key="2">
    <source>
        <dbReference type="EMBL" id="SIT58625.1"/>
    </source>
</evidence>
<evidence type="ECO:0008006" key="4">
    <source>
        <dbReference type="Google" id="ProtNLM"/>
    </source>
</evidence>
<feature type="compositionally biased region" description="Basic and acidic residues" evidence="1">
    <location>
        <begin position="636"/>
        <end position="653"/>
    </location>
</feature>
<dbReference type="PANTHER" id="PTHR24637">
    <property type="entry name" value="COLLAGEN"/>
    <property type="match status" value="1"/>
</dbReference>